<feature type="transmembrane region" description="Helical" evidence="1">
    <location>
        <begin position="204"/>
        <end position="224"/>
    </location>
</feature>
<feature type="transmembrane region" description="Helical" evidence="1">
    <location>
        <begin position="118"/>
        <end position="141"/>
    </location>
</feature>
<name>A0A927WBI2_9CLOT</name>
<dbReference type="AlphaFoldDB" id="A0A927WBI2"/>
<evidence type="ECO:0000313" key="2">
    <source>
        <dbReference type="EMBL" id="MBE6059214.1"/>
    </source>
</evidence>
<feature type="transmembrane region" description="Helical" evidence="1">
    <location>
        <begin position="64"/>
        <end position="88"/>
    </location>
</feature>
<feature type="transmembrane region" description="Helical" evidence="1">
    <location>
        <begin position="172"/>
        <end position="197"/>
    </location>
</feature>
<organism evidence="2 3">
    <name type="scientific">Clostridium sulfidigenes</name>
    <dbReference type="NCBI Taxonomy" id="318464"/>
    <lineage>
        <taxon>Bacteria</taxon>
        <taxon>Bacillati</taxon>
        <taxon>Bacillota</taxon>
        <taxon>Clostridia</taxon>
        <taxon>Eubacteriales</taxon>
        <taxon>Clostridiaceae</taxon>
        <taxon>Clostridium</taxon>
    </lineage>
</organism>
<dbReference type="Proteomes" id="UP000768462">
    <property type="component" value="Unassembled WGS sequence"/>
</dbReference>
<evidence type="ECO:0000256" key="1">
    <source>
        <dbReference type="SAM" id="Phobius"/>
    </source>
</evidence>
<evidence type="ECO:0000313" key="3">
    <source>
        <dbReference type="Proteomes" id="UP000768462"/>
    </source>
</evidence>
<sequence length="271" mass="30971">MLKLELKRAFKRKTFIFTIVIGIIFAIVENVVSNYYYIIQPYTNYPHFFERYIKTAMDSCYNSFLFFNFSPLSSIFFTIMPIVVAIAYSDSYLEDLNSGFLKNILARCPKQKYLKSKFLANFIVSGITVSIPLLISLLMLITTQASINPDKISTLTLGSGNLNLDMYLNHPILYIFLWIGIYFVFAGAISSIALGVSIVNRNKFIVLIAPFIILQAIDILFSFIGINDYNVMRFLYLCSRVNPLAMFITFVVMLMATFISFYFGGKSNEAF</sequence>
<protein>
    <submittedName>
        <fullName evidence="2">Uncharacterized protein</fullName>
    </submittedName>
</protein>
<keyword evidence="1" id="KW-0812">Transmembrane</keyword>
<feature type="transmembrane region" description="Helical" evidence="1">
    <location>
        <begin position="244"/>
        <end position="264"/>
    </location>
</feature>
<reference evidence="2" key="1">
    <citation type="submission" date="2019-04" db="EMBL/GenBank/DDBJ databases">
        <title>Evolution of Biomass-Degrading Anaerobic Consortia Revealed by Metagenomics.</title>
        <authorList>
            <person name="Peng X."/>
        </authorList>
    </citation>
    <scope>NUCLEOTIDE SEQUENCE</scope>
    <source>
        <strain evidence="2">SIG254</strain>
    </source>
</reference>
<proteinExistence type="predicted"/>
<gene>
    <name evidence="2" type="ORF">E7215_03430</name>
</gene>
<keyword evidence="1" id="KW-1133">Transmembrane helix</keyword>
<feature type="transmembrane region" description="Helical" evidence="1">
    <location>
        <begin position="15"/>
        <end position="38"/>
    </location>
</feature>
<keyword evidence="1" id="KW-0472">Membrane</keyword>
<dbReference type="EMBL" id="SVCM01000039">
    <property type="protein sequence ID" value="MBE6059214.1"/>
    <property type="molecule type" value="Genomic_DNA"/>
</dbReference>
<comment type="caution">
    <text evidence="2">The sequence shown here is derived from an EMBL/GenBank/DDBJ whole genome shotgun (WGS) entry which is preliminary data.</text>
</comment>
<accession>A0A927WBI2</accession>